<protein>
    <submittedName>
        <fullName evidence="2">Uncharacterized protein</fullName>
    </submittedName>
</protein>
<proteinExistence type="predicted"/>
<dbReference type="EMBL" id="JAXAVX010000004">
    <property type="protein sequence ID" value="MDX8151878.1"/>
    <property type="molecule type" value="Genomic_DNA"/>
</dbReference>
<feature type="region of interest" description="Disordered" evidence="1">
    <location>
        <begin position="1"/>
        <end position="42"/>
    </location>
</feature>
<evidence type="ECO:0000313" key="3">
    <source>
        <dbReference type="Proteomes" id="UP001277761"/>
    </source>
</evidence>
<keyword evidence="3" id="KW-1185">Reference proteome</keyword>
<comment type="caution">
    <text evidence="2">The sequence shown here is derived from an EMBL/GenBank/DDBJ whole genome shotgun (WGS) entry which is preliminary data.</text>
</comment>
<reference evidence="2 3" key="1">
    <citation type="submission" date="2023-11" db="EMBL/GenBank/DDBJ databases">
        <authorList>
            <person name="Xu M."/>
            <person name="Jiang T."/>
        </authorList>
    </citation>
    <scope>NUCLEOTIDE SEQUENCE [LARGE SCALE GENOMIC DNA]</scope>
    <source>
        <strain evidence="2 3">SD</strain>
    </source>
</reference>
<gene>
    <name evidence="2" type="ORF">SK069_09760</name>
</gene>
<organism evidence="2 3">
    <name type="scientific">Patulibacter brassicae</name>
    <dbReference type="NCBI Taxonomy" id="1705717"/>
    <lineage>
        <taxon>Bacteria</taxon>
        <taxon>Bacillati</taxon>
        <taxon>Actinomycetota</taxon>
        <taxon>Thermoleophilia</taxon>
        <taxon>Solirubrobacterales</taxon>
        <taxon>Patulibacteraceae</taxon>
        <taxon>Patulibacter</taxon>
    </lineage>
</organism>
<dbReference type="RefSeq" id="WP_319954033.1">
    <property type="nucleotide sequence ID" value="NZ_JAXAVX010000004.1"/>
</dbReference>
<evidence type="ECO:0000313" key="2">
    <source>
        <dbReference type="EMBL" id="MDX8151878.1"/>
    </source>
</evidence>
<dbReference type="Proteomes" id="UP001277761">
    <property type="component" value="Unassembled WGS sequence"/>
</dbReference>
<evidence type="ECO:0000256" key="1">
    <source>
        <dbReference type="SAM" id="MobiDB-lite"/>
    </source>
</evidence>
<sequence length="99" mass="11087">MTGRILSPPAQRRDTRPLATPGRLLPQHPPHRAPPRSPAVDGAPRLTVAERADIERRYFTWCADKGLEPSPEHGATASEIAAMRDRFAVFLARRQKGRR</sequence>
<accession>A0ABU4VLW4</accession>
<name>A0ABU4VLW4_9ACTN</name>